<feature type="region of interest" description="Disordered" evidence="1">
    <location>
        <begin position="60"/>
        <end position="82"/>
    </location>
</feature>
<organism evidence="3 4">
    <name type="scientific">Ktedonospora formicarum</name>
    <dbReference type="NCBI Taxonomy" id="2778364"/>
    <lineage>
        <taxon>Bacteria</taxon>
        <taxon>Bacillati</taxon>
        <taxon>Chloroflexota</taxon>
        <taxon>Ktedonobacteria</taxon>
        <taxon>Ktedonobacterales</taxon>
        <taxon>Ktedonobacteraceae</taxon>
        <taxon>Ktedonospora</taxon>
    </lineage>
</organism>
<feature type="compositionally biased region" description="Low complexity" evidence="1">
    <location>
        <begin position="123"/>
        <end position="141"/>
    </location>
</feature>
<keyword evidence="2" id="KW-0472">Membrane</keyword>
<feature type="compositionally biased region" description="Low complexity" evidence="1">
    <location>
        <begin position="65"/>
        <end position="80"/>
    </location>
</feature>
<name>A0A8J3MZ19_9CHLR</name>
<proteinExistence type="predicted"/>
<feature type="transmembrane region" description="Helical" evidence="2">
    <location>
        <begin position="91"/>
        <end position="112"/>
    </location>
</feature>
<evidence type="ECO:0000313" key="4">
    <source>
        <dbReference type="Proteomes" id="UP000612362"/>
    </source>
</evidence>
<sequence>MKNFDEHPFVLRDDEVGGVGNLYSGPLPSLSPAPVAPLFGERAFGQKEERMDVVNVPLTQPERISNPTPSQPSAPAASVPKARKPHVATKTLVALVLVAFCLVGIAAVAFAAPVQIIAPTRVTSSPMSQSTPTTQPPARATPTPPPPTPPPLYINGGDIILPQGWDLSAADGVLAMRTALAFVDQEMTLDYRSAGNRDHHGGTFTASVPLLTPAAKFRFQHNDVRAANNELYDRVQKQHLVQQVVNENALIQKYQHDRQQVAIIQIAFQLYQSTFTTSPTEGKVATEHNMEVLLLKVDQATQGADAPMGGTGWLVSNYALDAATVEAVQPA</sequence>
<feature type="compositionally biased region" description="Pro residues" evidence="1">
    <location>
        <begin position="142"/>
        <end position="151"/>
    </location>
</feature>
<accession>A0A8J3MZ19</accession>
<protein>
    <submittedName>
        <fullName evidence="3">Uncharacterized protein</fullName>
    </submittedName>
</protein>
<reference evidence="3" key="1">
    <citation type="submission" date="2020-10" db="EMBL/GenBank/DDBJ databases">
        <title>Taxonomic study of unclassified bacteria belonging to the class Ktedonobacteria.</title>
        <authorList>
            <person name="Yabe S."/>
            <person name="Wang C.M."/>
            <person name="Zheng Y."/>
            <person name="Sakai Y."/>
            <person name="Cavaletti L."/>
            <person name="Monciardini P."/>
            <person name="Donadio S."/>
        </authorList>
    </citation>
    <scope>NUCLEOTIDE SEQUENCE</scope>
    <source>
        <strain evidence="3">SOSP1-1</strain>
    </source>
</reference>
<dbReference type="RefSeq" id="WP_220199356.1">
    <property type="nucleotide sequence ID" value="NZ_BNJF01000008.1"/>
</dbReference>
<dbReference type="EMBL" id="BNJF01000008">
    <property type="protein sequence ID" value="GHO50315.1"/>
    <property type="molecule type" value="Genomic_DNA"/>
</dbReference>
<keyword evidence="4" id="KW-1185">Reference proteome</keyword>
<evidence type="ECO:0000313" key="3">
    <source>
        <dbReference type="EMBL" id="GHO50315.1"/>
    </source>
</evidence>
<feature type="region of interest" description="Disordered" evidence="1">
    <location>
        <begin position="122"/>
        <end position="151"/>
    </location>
</feature>
<dbReference type="AlphaFoldDB" id="A0A8J3MZ19"/>
<dbReference type="Proteomes" id="UP000612362">
    <property type="component" value="Unassembled WGS sequence"/>
</dbReference>
<evidence type="ECO:0000256" key="1">
    <source>
        <dbReference type="SAM" id="MobiDB-lite"/>
    </source>
</evidence>
<gene>
    <name evidence="3" type="ORF">KSX_84780</name>
</gene>
<evidence type="ECO:0000256" key="2">
    <source>
        <dbReference type="SAM" id="Phobius"/>
    </source>
</evidence>
<keyword evidence="2" id="KW-0812">Transmembrane</keyword>
<comment type="caution">
    <text evidence="3">The sequence shown here is derived from an EMBL/GenBank/DDBJ whole genome shotgun (WGS) entry which is preliminary data.</text>
</comment>
<keyword evidence="2" id="KW-1133">Transmembrane helix</keyword>